<dbReference type="PANTHER" id="PTHR30204">
    <property type="entry name" value="REDOX-CYCLING DRUG-SENSING TRANSCRIPTIONAL ACTIVATOR SOXR"/>
    <property type="match status" value="1"/>
</dbReference>
<name>A0ABW5QTN1_9BACL</name>
<dbReference type="Gene3D" id="3.20.80.10">
    <property type="entry name" value="Regulatory factor, effector binding domain"/>
    <property type="match status" value="1"/>
</dbReference>
<dbReference type="PANTHER" id="PTHR30204:SF97">
    <property type="entry name" value="MERR FAMILY REGULATORY PROTEIN"/>
    <property type="match status" value="1"/>
</dbReference>
<dbReference type="CDD" id="cd01107">
    <property type="entry name" value="HTH_BmrR"/>
    <property type="match status" value="1"/>
</dbReference>
<reference evidence="5" key="1">
    <citation type="journal article" date="2019" name="Int. J. Syst. Evol. Microbiol.">
        <title>The Global Catalogue of Microorganisms (GCM) 10K type strain sequencing project: providing services to taxonomists for standard genome sequencing and annotation.</title>
        <authorList>
            <consortium name="The Broad Institute Genomics Platform"/>
            <consortium name="The Broad Institute Genome Sequencing Center for Infectious Disease"/>
            <person name="Wu L."/>
            <person name="Ma J."/>
        </authorList>
    </citation>
    <scope>NUCLEOTIDE SEQUENCE [LARGE SCALE GENOMIC DNA]</scope>
    <source>
        <strain evidence="5">TISTR 1827</strain>
    </source>
</reference>
<evidence type="ECO:0000256" key="1">
    <source>
        <dbReference type="ARBA" id="ARBA00023125"/>
    </source>
</evidence>
<dbReference type="EMBL" id="JBHUMY010000006">
    <property type="protein sequence ID" value="MFD2659796.1"/>
    <property type="molecule type" value="Genomic_DNA"/>
</dbReference>
<dbReference type="SUPFAM" id="SSF46955">
    <property type="entry name" value="Putative DNA-binding domain"/>
    <property type="match status" value="1"/>
</dbReference>
<dbReference type="RefSeq" id="WP_379270478.1">
    <property type="nucleotide sequence ID" value="NZ_JBHUGT010000015.1"/>
</dbReference>
<dbReference type="SMART" id="SM00871">
    <property type="entry name" value="AraC_E_bind"/>
    <property type="match status" value="1"/>
</dbReference>
<sequence>MFKISEFSKLSQVPAKTLRYYDQLDLLKPAYTDPESGYRYYASDQLIRLHRILAFKELGFTLEQIKQMLRENISTAEVRGMLRLKQAEARQLIQAEMERLRRIEARIEQIERGENVSALREVVVKQVEPILAVTLETTASRSDIPELFEELDNHARRYGIVPAAPHIVVWHACPECETNIHLEVAVPFHGEMPSSGPFQVKLLPAVTAASVTHVSRPDTDSPVSLDLGVWIERNGYAIQPDVPSREVYVSHIEGRAGHFVTESLMPIVR</sequence>
<proteinExistence type="predicted"/>
<evidence type="ECO:0000259" key="3">
    <source>
        <dbReference type="PROSITE" id="PS50937"/>
    </source>
</evidence>
<evidence type="ECO:0000256" key="2">
    <source>
        <dbReference type="SAM" id="Coils"/>
    </source>
</evidence>
<dbReference type="PROSITE" id="PS50937">
    <property type="entry name" value="HTH_MERR_2"/>
    <property type="match status" value="1"/>
</dbReference>
<protein>
    <submittedName>
        <fullName evidence="4">MerR family transcriptional regulator</fullName>
    </submittedName>
</protein>
<dbReference type="InterPro" id="IPR010499">
    <property type="entry name" value="AraC_E-bd"/>
</dbReference>
<evidence type="ECO:0000313" key="4">
    <source>
        <dbReference type="EMBL" id="MFD2659796.1"/>
    </source>
</evidence>
<gene>
    <name evidence="4" type="ORF">ACFSW5_05880</name>
</gene>
<accession>A0ABW5QTN1</accession>
<dbReference type="Gene3D" id="1.10.1660.10">
    <property type="match status" value="1"/>
</dbReference>
<dbReference type="Pfam" id="PF06445">
    <property type="entry name" value="GyrI-like"/>
    <property type="match status" value="1"/>
</dbReference>
<dbReference type="InterPro" id="IPR029442">
    <property type="entry name" value="GyrI-like"/>
</dbReference>
<dbReference type="Proteomes" id="UP001597493">
    <property type="component" value="Unassembled WGS sequence"/>
</dbReference>
<keyword evidence="5" id="KW-1185">Reference proteome</keyword>
<feature type="domain" description="HTH merR-type" evidence="3">
    <location>
        <begin position="1"/>
        <end position="71"/>
    </location>
</feature>
<dbReference type="Pfam" id="PF13411">
    <property type="entry name" value="MerR_1"/>
    <property type="match status" value="1"/>
</dbReference>
<dbReference type="InterPro" id="IPR009061">
    <property type="entry name" value="DNA-bd_dom_put_sf"/>
</dbReference>
<organism evidence="4 5">
    <name type="scientific">Paenibacillus thailandensis</name>
    <dbReference type="NCBI Taxonomy" id="393250"/>
    <lineage>
        <taxon>Bacteria</taxon>
        <taxon>Bacillati</taxon>
        <taxon>Bacillota</taxon>
        <taxon>Bacilli</taxon>
        <taxon>Bacillales</taxon>
        <taxon>Paenibacillaceae</taxon>
        <taxon>Paenibacillus</taxon>
    </lineage>
</organism>
<evidence type="ECO:0000313" key="5">
    <source>
        <dbReference type="Proteomes" id="UP001597493"/>
    </source>
</evidence>
<feature type="coiled-coil region" evidence="2">
    <location>
        <begin position="86"/>
        <end position="113"/>
    </location>
</feature>
<keyword evidence="1" id="KW-0238">DNA-binding</keyword>
<dbReference type="InterPro" id="IPR047057">
    <property type="entry name" value="MerR_fam"/>
</dbReference>
<dbReference type="InterPro" id="IPR000551">
    <property type="entry name" value="MerR-type_HTH_dom"/>
</dbReference>
<dbReference type="InterPro" id="IPR011256">
    <property type="entry name" value="Reg_factor_effector_dom_sf"/>
</dbReference>
<dbReference type="SMART" id="SM00422">
    <property type="entry name" value="HTH_MERR"/>
    <property type="match status" value="1"/>
</dbReference>
<keyword evidence="2" id="KW-0175">Coiled coil</keyword>
<dbReference type="SUPFAM" id="SSF55136">
    <property type="entry name" value="Probable bacterial effector-binding domain"/>
    <property type="match status" value="1"/>
</dbReference>
<comment type="caution">
    <text evidence="4">The sequence shown here is derived from an EMBL/GenBank/DDBJ whole genome shotgun (WGS) entry which is preliminary data.</text>
</comment>